<gene>
    <name evidence="2" type="ORF">TUM19329_06500</name>
</gene>
<accession>A0A6F8T1H9</accession>
<dbReference type="AlphaFoldDB" id="A0A6F8T1H9"/>
<dbReference type="Gene3D" id="3.90.70.10">
    <property type="entry name" value="Cysteine proteinases"/>
    <property type="match status" value="1"/>
</dbReference>
<dbReference type="EMBL" id="AP022839">
    <property type="protein sequence ID" value="BCA94289.1"/>
    <property type="molecule type" value="Genomic_DNA"/>
</dbReference>
<dbReference type="SUPFAM" id="SSF54001">
    <property type="entry name" value="Cysteine proteinases"/>
    <property type="match status" value="1"/>
</dbReference>
<feature type="signal peptide" evidence="1">
    <location>
        <begin position="1"/>
        <end position="19"/>
    </location>
</feature>
<dbReference type="KEGG" id="lant:TUM19329_06500"/>
<evidence type="ECO:0000313" key="3">
    <source>
        <dbReference type="Proteomes" id="UP000502894"/>
    </source>
</evidence>
<evidence type="ECO:0000256" key="1">
    <source>
        <dbReference type="SAM" id="SignalP"/>
    </source>
</evidence>
<keyword evidence="3" id="KW-1185">Reference proteome</keyword>
<dbReference type="Proteomes" id="UP000502894">
    <property type="component" value="Chromosome"/>
</dbReference>
<proteinExistence type="predicted"/>
<reference evidence="2" key="1">
    <citation type="journal article" date="2020" name="Microbiol. Resour. Announc.">
        <title>Complete Genome Sequence of Novel Psychrotolerant Legionella Strain TUM19329, Isolated from Antarctic Lake Sediment.</title>
        <authorList>
            <person name="Shimada S."/>
            <person name="Nakai R."/>
            <person name="Aoki K."/>
            <person name="Shimoeda N."/>
            <person name="Ohno G."/>
            <person name="Miyazaki Y."/>
            <person name="Kudoh S."/>
            <person name="Imura S."/>
            <person name="Watanabe K."/>
            <person name="Ishii Y."/>
            <person name="Tateda K."/>
        </authorList>
    </citation>
    <scope>NUCLEOTIDE SEQUENCE [LARGE SCALE GENOMIC DNA]</scope>
    <source>
        <strain evidence="2">TUM19329</strain>
    </source>
</reference>
<name>A0A6F8T1H9_9GAMM</name>
<dbReference type="Pfam" id="PF03051">
    <property type="entry name" value="Peptidase_C1_2"/>
    <property type="match status" value="1"/>
</dbReference>
<feature type="chain" id="PRO_5026104614" evidence="1">
    <location>
        <begin position="20"/>
        <end position="361"/>
    </location>
</feature>
<keyword evidence="1" id="KW-0732">Signal</keyword>
<dbReference type="RefSeq" id="WP_173236232.1">
    <property type="nucleotide sequence ID" value="NZ_AP022839.1"/>
</dbReference>
<dbReference type="InterPro" id="IPR004134">
    <property type="entry name" value="Peptidase_C1B"/>
</dbReference>
<evidence type="ECO:0000313" key="2">
    <source>
        <dbReference type="EMBL" id="BCA94289.1"/>
    </source>
</evidence>
<sequence length="361" mass="39994">MRMTKLFLLSLALSANSFAQDVKVVGTIEHTITIPQNKNINAKPATQHIKLLKIQLSDTALLALTQRTTATINKTTAQSTPANLPHQLDLGMNNVPVLNQGTFGSCVTFANTAAIDAALNKGDYISQVCQLQLGLYLERNGYTPSGWDGSYGRLVLNQMDTFGIVSKEKQKTQGCGGLTEYPTTEMPSQDTAMSPEQFHQLSENLADITVTWSPILDVFNALLDRTNTDKTINDIKVALNEKDRVTFGVLLLDFDLGMAGAVGTHKTNFDSWVLTPEIARDIYLRPLFGGHEMIITGYDDDAIATDDQGRQHRGLFTLRNSWGEHVGNKGNFYMSYDYFKVLVIEAQRIRNLPDDEENPSE</sequence>
<dbReference type="InterPro" id="IPR038765">
    <property type="entry name" value="Papain-like_cys_pep_sf"/>
</dbReference>
<dbReference type="GO" id="GO:0006508">
    <property type="term" value="P:proteolysis"/>
    <property type="evidence" value="ECO:0007669"/>
    <property type="project" value="InterPro"/>
</dbReference>
<dbReference type="GO" id="GO:0070005">
    <property type="term" value="F:cysteine-type aminopeptidase activity"/>
    <property type="evidence" value="ECO:0007669"/>
    <property type="project" value="InterPro"/>
</dbReference>
<organism evidence="2 3">
    <name type="scientific">Legionella antarctica</name>
    <dbReference type="NCBI Taxonomy" id="2708020"/>
    <lineage>
        <taxon>Bacteria</taxon>
        <taxon>Pseudomonadati</taxon>
        <taxon>Pseudomonadota</taxon>
        <taxon>Gammaproteobacteria</taxon>
        <taxon>Legionellales</taxon>
        <taxon>Legionellaceae</taxon>
        <taxon>Legionella</taxon>
    </lineage>
</organism>
<dbReference type="CDD" id="cd02619">
    <property type="entry name" value="Peptidase_C1"/>
    <property type="match status" value="1"/>
</dbReference>
<protein>
    <submittedName>
        <fullName evidence="2">Peptidase C1</fullName>
    </submittedName>
</protein>